<accession>A0ABR0VH97</accession>
<dbReference type="InterPro" id="IPR046350">
    <property type="entry name" value="Cystatin_sf"/>
</dbReference>
<name>A0ABR0VH97_REHGL</name>
<keyword evidence="3" id="KW-0732">Signal</keyword>
<dbReference type="Gene3D" id="3.10.450.10">
    <property type="match status" value="1"/>
</dbReference>
<feature type="chain" id="PRO_5047088925" description="Cystatin domain-containing protein" evidence="3">
    <location>
        <begin position="24"/>
        <end position="127"/>
    </location>
</feature>
<organism evidence="5 6">
    <name type="scientific">Rehmannia glutinosa</name>
    <name type="common">Chinese foxglove</name>
    <dbReference type="NCBI Taxonomy" id="99300"/>
    <lineage>
        <taxon>Eukaryota</taxon>
        <taxon>Viridiplantae</taxon>
        <taxon>Streptophyta</taxon>
        <taxon>Embryophyta</taxon>
        <taxon>Tracheophyta</taxon>
        <taxon>Spermatophyta</taxon>
        <taxon>Magnoliopsida</taxon>
        <taxon>eudicotyledons</taxon>
        <taxon>Gunneridae</taxon>
        <taxon>Pentapetalae</taxon>
        <taxon>asterids</taxon>
        <taxon>lamiids</taxon>
        <taxon>Lamiales</taxon>
        <taxon>Orobanchaceae</taxon>
        <taxon>Rehmannieae</taxon>
        <taxon>Rehmannia</taxon>
    </lineage>
</organism>
<dbReference type="InterPro" id="IPR000010">
    <property type="entry name" value="Cystatin_dom"/>
</dbReference>
<gene>
    <name evidence="5" type="ORF">DH2020_033070</name>
</gene>
<evidence type="ECO:0000313" key="6">
    <source>
        <dbReference type="Proteomes" id="UP001318860"/>
    </source>
</evidence>
<comment type="caution">
    <text evidence="5">The sequence shown here is derived from an EMBL/GenBank/DDBJ whole genome shotgun (WGS) entry which is preliminary data.</text>
</comment>
<feature type="domain" description="Cystatin" evidence="4">
    <location>
        <begin position="32"/>
        <end position="122"/>
    </location>
</feature>
<evidence type="ECO:0000256" key="1">
    <source>
        <dbReference type="ARBA" id="ARBA00022690"/>
    </source>
</evidence>
<dbReference type="Proteomes" id="UP001318860">
    <property type="component" value="Unassembled WGS sequence"/>
</dbReference>
<dbReference type="SUPFAM" id="SSF54403">
    <property type="entry name" value="Cystatin/monellin"/>
    <property type="match status" value="1"/>
</dbReference>
<dbReference type="SMART" id="SM00043">
    <property type="entry name" value="CY"/>
    <property type="match status" value="1"/>
</dbReference>
<dbReference type="PANTHER" id="PTHR47364">
    <property type="entry name" value="CYSTEINE PROTEINASE INHIBITOR 5"/>
    <property type="match status" value="1"/>
</dbReference>
<proteinExistence type="predicted"/>
<reference evidence="5 6" key="1">
    <citation type="journal article" date="2021" name="Comput. Struct. Biotechnol. J.">
        <title>De novo genome assembly of the potent medicinal plant Rehmannia glutinosa using nanopore technology.</title>
        <authorList>
            <person name="Ma L."/>
            <person name="Dong C."/>
            <person name="Song C."/>
            <person name="Wang X."/>
            <person name="Zheng X."/>
            <person name="Niu Y."/>
            <person name="Chen S."/>
            <person name="Feng W."/>
        </authorList>
    </citation>
    <scope>NUCLEOTIDE SEQUENCE [LARGE SCALE GENOMIC DNA]</scope>
    <source>
        <strain evidence="5">DH-2019</strain>
    </source>
</reference>
<dbReference type="EMBL" id="JABTTQ020001226">
    <property type="protein sequence ID" value="KAK6133180.1"/>
    <property type="molecule type" value="Genomic_DNA"/>
</dbReference>
<evidence type="ECO:0000259" key="4">
    <source>
        <dbReference type="SMART" id="SM00043"/>
    </source>
</evidence>
<keyword evidence="1" id="KW-0646">Protease inhibitor</keyword>
<evidence type="ECO:0000256" key="2">
    <source>
        <dbReference type="ARBA" id="ARBA00022704"/>
    </source>
</evidence>
<dbReference type="PANTHER" id="PTHR47364:SF2">
    <property type="entry name" value="CYSTEINE PROTEINASE INHIBITOR 5"/>
    <property type="match status" value="1"/>
</dbReference>
<keyword evidence="6" id="KW-1185">Reference proteome</keyword>
<feature type="signal peptide" evidence="3">
    <location>
        <begin position="1"/>
        <end position="23"/>
    </location>
</feature>
<protein>
    <recommendedName>
        <fullName evidence="4">Cystatin domain-containing protein</fullName>
    </recommendedName>
</protein>
<evidence type="ECO:0000256" key="3">
    <source>
        <dbReference type="SAM" id="SignalP"/>
    </source>
</evidence>
<dbReference type="Pfam" id="PF16845">
    <property type="entry name" value="SQAPI"/>
    <property type="match status" value="1"/>
</dbReference>
<dbReference type="CDD" id="cd00042">
    <property type="entry name" value="CY"/>
    <property type="match status" value="1"/>
</dbReference>
<sequence length="127" mass="13734">MALKLSFVFLSILVASVSLQVSAADLGGKQGPVPGGWPGIDPNDPRVVEFAKFAVAEHNREARTTLQFVQVINAKVLISFGLAFKLVISARVSNKSSTTNKYEAPPNISGLAHRRTLELGYFRAVHD</sequence>
<keyword evidence="2" id="KW-0789">Thiol protease inhibitor</keyword>
<evidence type="ECO:0000313" key="5">
    <source>
        <dbReference type="EMBL" id="KAK6133180.1"/>
    </source>
</evidence>